<keyword evidence="4 6" id="KW-0408">Iron</keyword>
<dbReference type="EMBL" id="QGTJ01000004">
    <property type="protein sequence ID" value="PWV62446.1"/>
    <property type="molecule type" value="Genomic_DNA"/>
</dbReference>
<evidence type="ECO:0000256" key="6">
    <source>
        <dbReference type="PIRNR" id="PIRNR000139"/>
    </source>
</evidence>
<sequence>MQTNLADFIRGSARGDEAEAILRKCVHCGFCTATCPTYQLLGDELDGPRGRIYLIKQVLEGQTASARTLSHLDRCLTCRSCETTCPSGVDYHRLLDIGREVVETQVGRPLRERALRWALRQVLPFRSRFTPLLRIGQALRGVLPAALSAKLPVRRPAGDWPAGPHRRRMLVLDGCTQPGIDPDINAASARVLDRLGIRLEVAARDGCCGAVSFHLDAQPEGLDFARRLIDAWWPQIEAGVEAIIVTASGCGAFVREYGHLLRDDPLYAQKAARVSALAKDLVEVLAAEDLSALAVRPAGRLAFHCPCTLQHALRLGGQVEALLTRLGFELTVVADAHLCCGSAGTYSVTQPQLSLQLRTNKLAALEAGAPDEIATANIGCLAHLQGGTQRRVRHWIEVVDSALV</sequence>
<gene>
    <name evidence="8" type="ORF">C7443_104242</name>
</gene>
<dbReference type="GO" id="GO:0051539">
    <property type="term" value="F:4 iron, 4 sulfur cluster binding"/>
    <property type="evidence" value="ECO:0007669"/>
    <property type="project" value="UniProtKB-UniRule"/>
</dbReference>
<dbReference type="PANTHER" id="PTHR32479:SF17">
    <property type="entry name" value="GLYCOLATE OXIDASE IRON-SULFUR SUBUNIT"/>
    <property type="match status" value="1"/>
</dbReference>
<reference evidence="8 9" key="1">
    <citation type="submission" date="2018-05" db="EMBL/GenBank/DDBJ databases">
        <title>Genomic Encyclopedia of Type Strains, Phase IV (KMG-IV): sequencing the most valuable type-strain genomes for metagenomic binning, comparative biology and taxonomic classification.</title>
        <authorList>
            <person name="Goeker M."/>
        </authorList>
    </citation>
    <scope>NUCLEOTIDE SEQUENCE [LARGE SCALE GENOMIC DNA]</scope>
    <source>
        <strain evidence="8 9">DSM 23606</strain>
    </source>
</reference>
<dbReference type="FunFam" id="1.10.1060.10:FF:000012">
    <property type="entry name" value="Glycolate oxidase iron-sulfur subunit"/>
    <property type="match status" value="1"/>
</dbReference>
<dbReference type="Pfam" id="PF02754">
    <property type="entry name" value="CCG"/>
    <property type="match status" value="2"/>
</dbReference>
<keyword evidence="6" id="KW-0249">Electron transport</keyword>
<comment type="caution">
    <text evidence="8">The sequence shown here is derived from an EMBL/GenBank/DDBJ whole genome shotgun (WGS) entry which is preliminary data.</text>
</comment>
<dbReference type="InterPro" id="IPR012257">
    <property type="entry name" value="Glc_ox_4Fe-4S"/>
</dbReference>
<comment type="catalytic activity">
    <reaction evidence="6">
        <text>glycolate + A = glyoxylate + AH2</text>
        <dbReference type="Rhea" id="RHEA:21264"/>
        <dbReference type="ChEBI" id="CHEBI:13193"/>
        <dbReference type="ChEBI" id="CHEBI:17499"/>
        <dbReference type="ChEBI" id="CHEBI:29805"/>
        <dbReference type="ChEBI" id="CHEBI:36655"/>
        <dbReference type="EC" id="1.1.99.14"/>
    </reaction>
</comment>
<proteinExistence type="predicted"/>
<dbReference type="GO" id="GO:0046872">
    <property type="term" value="F:metal ion binding"/>
    <property type="evidence" value="ECO:0007669"/>
    <property type="project" value="UniProtKB-UniRule"/>
</dbReference>
<feature type="domain" description="4Fe-4S ferredoxin-type" evidence="7">
    <location>
        <begin position="16"/>
        <end position="47"/>
    </location>
</feature>
<dbReference type="InterPro" id="IPR017900">
    <property type="entry name" value="4Fe4S_Fe_S_CS"/>
</dbReference>
<dbReference type="SUPFAM" id="SSF54862">
    <property type="entry name" value="4Fe-4S ferredoxins"/>
    <property type="match status" value="1"/>
</dbReference>
<dbReference type="RefSeq" id="WP_110018266.1">
    <property type="nucleotide sequence ID" value="NZ_QGTJ01000004.1"/>
</dbReference>
<dbReference type="InterPro" id="IPR009051">
    <property type="entry name" value="Helical_ferredxn"/>
</dbReference>
<evidence type="ECO:0000256" key="1">
    <source>
        <dbReference type="ARBA" id="ARBA00022485"/>
    </source>
</evidence>
<accession>A0A317MW58</accession>
<keyword evidence="9" id="KW-1185">Reference proteome</keyword>
<comment type="cofactor">
    <cofactor evidence="6">
        <name>[4Fe-4S] cluster</name>
        <dbReference type="ChEBI" id="CHEBI:49883"/>
    </cofactor>
    <text evidence="6">Binds 2 [4Fe-4S] clusters.</text>
</comment>
<comment type="catalytic activity">
    <reaction evidence="6">
        <text>(R)-lactate + A = pyruvate + AH2</text>
        <dbReference type="Rhea" id="RHEA:15089"/>
        <dbReference type="ChEBI" id="CHEBI:13193"/>
        <dbReference type="ChEBI" id="CHEBI:15361"/>
        <dbReference type="ChEBI" id="CHEBI:16004"/>
        <dbReference type="ChEBI" id="CHEBI:17499"/>
    </reaction>
</comment>
<evidence type="ECO:0000256" key="2">
    <source>
        <dbReference type="ARBA" id="ARBA00022723"/>
    </source>
</evidence>
<evidence type="ECO:0000256" key="3">
    <source>
        <dbReference type="ARBA" id="ARBA00022737"/>
    </source>
</evidence>
<comment type="function">
    <text evidence="6">Component of a complex that catalyzes the oxidation of glycolate to glyoxylate.</text>
</comment>
<dbReference type="OrthoDB" id="9765258at2"/>
<feature type="domain" description="4Fe-4S ferredoxin-type" evidence="7">
    <location>
        <begin position="66"/>
        <end position="89"/>
    </location>
</feature>
<dbReference type="PROSITE" id="PS51379">
    <property type="entry name" value="4FE4S_FER_2"/>
    <property type="match status" value="2"/>
</dbReference>
<dbReference type="GO" id="GO:0019154">
    <property type="term" value="F:glycolate dehydrogenase activity"/>
    <property type="evidence" value="ECO:0007669"/>
    <property type="project" value="UniProtKB-EC"/>
</dbReference>
<evidence type="ECO:0000313" key="9">
    <source>
        <dbReference type="Proteomes" id="UP000246569"/>
    </source>
</evidence>
<dbReference type="InterPro" id="IPR004017">
    <property type="entry name" value="Cys_rich_dom"/>
</dbReference>
<name>A0A317MW58_9GAMM</name>
<dbReference type="InterPro" id="IPR017896">
    <property type="entry name" value="4Fe4S_Fe-S-bd"/>
</dbReference>
<dbReference type="NCBIfam" id="NF008434">
    <property type="entry name" value="PRK11274.1"/>
    <property type="match status" value="1"/>
</dbReference>
<keyword evidence="3" id="KW-0677">Repeat</keyword>
<dbReference type="AlphaFoldDB" id="A0A317MW58"/>
<keyword evidence="5 6" id="KW-0411">Iron-sulfur</keyword>
<evidence type="ECO:0000256" key="4">
    <source>
        <dbReference type="ARBA" id="ARBA00023004"/>
    </source>
</evidence>
<dbReference type="Pfam" id="PF13183">
    <property type="entry name" value="Fer4_8"/>
    <property type="match status" value="1"/>
</dbReference>
<dbReference type="Gene3D" id="1.10.1060.10">
    <property type="entry name" value="Alpha-helical ferredoxin"/>
    <property type="match status" value="1"/>
</dbReference>
<dbReference type="PIRSF" id="PIRSF000139">
    <property type="entry name" value="Glc_ox_4Fe-4S"/>
    <property type="match status" value="1"/>
</dbReference>
<keyword evidence="6" id="KW-0813">Transport</keyword>
<evidence type="ECO:0000259" key="7">
    <source>
        <dbReference type="PROSITE" id="PS51379"/>
    </source>
</evidence>
<dbReference type="PANTHER" id="PTHR32479">
    <property type="entry name" value="GLYCOLATE OXIDASE IRON-SULFUR SUBUNIT"/>
    <property type="match status" value="1"/>
</dbReference>
<keyword evidence="2 6" id="KW-0479">Metal-binding</keyword>
<organism evidence="8 9">
    <name type="scientific">Plasticicumulans acidivorans</name>
    <dbReference type="NCBI Taxonomy" id="886464"/>
    <lineage>
        <taxon>Bacteria</taxon>
        <taxon>Pseudomonadati</taxon>
        <taxon>Pseudomonadota</taxon>
        <taxon>Gammaproteobacteria</taxon>
        <taxon>Candidatus Competibacteraceae</taxon>
        <taxon>Plasticicumulans</taxon>
    </lineage>
</organism>
<dbReference type="EC" id="1.1.99.14" evidence="6"/>
<evidence type="ECO:0000256" key="5">
    <source>
        <dbReference type="ARBA" id="ARBA00023014"/>
    </source>
</evidence>
<dbReference type="PROSITE" id="PS00198">
    <property type="entry name" value="4FE4S_FER_1"/>
    <property type="match status" value="1"/>
</dbReference>
<protein>
    <recommendedName>
        <fullName evidence="6">Glycolate oxidase iron-sulfur subunit</fullName>
        <ecNumber evidence="6">1.1.99.14</ecNumber>
    </recommendedName>
</protein>
<keyword evidence="1 6" id="KW-0004">4Fe-4S</keyword>
<evidence type="ECO:0000313" key="8">
    <source>
        <dbReference type="EMBL" id="PWV62446.1"/>
    </source>
</evidence>
<dbReference type="Proteomes" id="UP000246569">
    <property type="component" value="Unassembled WGS sequence"/>
</dbReference>